<dbReference type="Proteomes" id="UP000190897">
    <property type="component" value="Unassembled WGS sequence"/>
</dbReference>
<evidence type="ECO:0000256" key="1">
    <source>
        <dbReference type="ARBA" id="ARBA00023172"/>
    </source>
</evidence>
<evidence type="ECO:0000313" key="3">
    <source>
        <dbReference type="EMBL" id="SKB95781.1"/>
    </source>
</evidence>
<dbReference type="Gene3D" id="1.10.443.10">
    <property type="entry name" value="Intergrase catalytic core"/>
    <property type="match status" value="1"/>
</dbReference>
<dbReference type="InterPro" id="IPR013762">
    <property type="entry name" value="Integrase-like_cat_sf"/>
</dbReference>
<reference evidence="4" key="1">
    <citation type="submission" date="2017-02" db="EMBL/GenBank/DDBJ databases">
        <authorList>
            <person name="Varghese N."/>
            <person name="Submissions S."/>
        </authorList>
    </citation>
    <scope>NUCLEOTIDE SEQUENCE [LARGE SCALE GENOMIC DNA]</scope>
    <source>
        <strain evidence="4">DSM 22270</strain>
    </source>
</reference>
<dbReference type="GO" id="GO:0003677">
    <property type="term" value="F:DNA binding"/>
    <property type="evidence" value="ECO:0007669"/>
    <property type="project" value="InterPro"/>
</dbReference>
<dbReference type="AlphaFoldDB" id="A0A1T5FHX9"/>
<keyword evidence="4" id="KW-1185">Reference proteome</keyword>
<gene>
    <name evidence="3" type="ORF">SAMN05660293_03233</name>
</gene>
<protein>
    <submittedName>
        <fullName evidence="3">Site-specific recombinase XerD</fullName>
    </submittedName>
</protein>
<organism evidence="3 4">
    <name type="scientific">Dyadobacter psychrophilus</name>
    <dbReference type="NCBI Taxonomy" id="651661"/>
    <lineage>
        <taxon>Bacteria</taxon>
        <taxon>Pseudomonadati</taxon>
        <taxon>Bacteroidota</taxon>
        <taxon>Cytophagia</taxon>
        <taxon>Cytophagales</taxon>
        <taxon>Spirosomataceae</taxon>
        <taxon>Dyadobacter</taxon>
    </lineage>
</organism>
<dbReference type="EMBL" id="FUZA01000003">
    <property type="protein sequence ID" value="SKB95781.1"/>
    <property type="molecule type" value="Genomic_DNA"/>
</dbReference>
<dbReference type="InterPro" id="IPR011010">
    <property type="entry name" value="DNA_brk_join_enz"/>
</dbReference>
<dbReference type="GO" id="GO:0015074">
    <property type="term" value="P:DNA integration"/>
    <property type="evidence" value="ECO:0007669"/>
    <property type="project" value="InterPro"/>
</dbReference>
<proteinExistence type="predicted"/>
<dbReference type="GO" id="GO:0006310">
    <property type="term" value="P:DNA recombination"/>
    <property type="evidence" value="ECO:0007669"/>
    <property type="project" value="UniProtKB-KW"/>
</dbReference>
<dbReference type="PANTHER" id="PTHR30349:SF64">
    <property type="entry name" value="PROPHAGE INTEGRASE INTD-RELATED"/>
    <property type="match status" value="1"/>
</dbReference>
<dbReference type="InterPro" id="IPR002104">
    <property type="entry name" value="Integrase_catalytic"/>
</dbReference>
<dbReference type="RefSeq" id="WP_082215734.1">
    <property type="nucleotide sequence ID" value="NZ_FUZA01000003.1"/>
</dbReference>
<name>A0A1T5FHX9_9BACT</name>
<dbReference type="STRING" id="651661.SAMN05660293_03233"/>
<dbReference type="InterPro" id="IPR050090">
    <property type="entry name" value="Tyrosine_recombinase_XerCD"/>
</dbReference>
<keyword evidence="1" id="KW-0233">DNA recombination</keyword>
<dbReference type="PROSITE" id="PS51898">
    <property type="entry name" value="TYR_RECOMBINASE"/>
    <property type="match status" value="1"/>
</dbReference>
<dbReference type="PANTHER" id="PTHR30349">
    <property type="entry name" value="PHAGE INTEGRASE-RELATED"/>
    <property type="match status" value="1"/>
</dbReference>
<evidence type="ECO:0000259" key="2">
    <source>
        <dbReference type="PROSITE" id="PS51898"/>
    </source>
</evidence>
<dbReference type="SUPFAM" id="SSF56349">
    <property type="entry name" value="DNA breaking-rejoining enzymes"/>
    <property type="match status" value="1"/>
</dbReference>
<dbReference type="Pfam" id="PF00589">
    <property type="entry name" value="Phage_integrase"/>
    <property type="match status" value="1"/>
</dbReference>
<sequence>MNLIELVDQYVAYRQALGEKFKTNQAYLRAFCAAVGGDTSIGAITGEIVHRFLYGSSSVVTTGWFVKHTAISGLYRYAVSRNLVQEIPIPKILPKRPQGLVPYIYSRQELKRLFDGALTYQKNKSHIDPYMVRVSLMLTYMLGLRVHETLSLTISNIDMENQVVTVWQSKFYKSRLVPFNKQVEKLLVEYLQWRKTHPYPQGVESSLFINRRGQPLKADTLRELFHRIRDKAGIRREDGAAFQPRLHDLRHTFATDRLLSWYRQNKDVQQLLPFLSVYMGHSHLAHTSVYLSTTDELLREAGDKFENYVKIQEP</sequence>
<dbReference type="OrthoDB" id="9766545at2"/>
<evidence type="ECO:0000313" key="4">
    <source>
        <dbReference type="Proteomes" id="UP000190897"/>
    </source>
</evidence>
<accession>A0A1T5FHX9</accession>
<feature type="domain" description="Tyr recombinase" evidence="2">
    <location>
        <begin position="100"/>
        <end position="303"/>
    </location>
</feature>